<dbReference type="InterPro" id="IPR029058">
    <property type="entry name" value="AB_hydrolase_fold"/>
</dbReference>
<dbReference type="InterPro" id="IPR052897">
    <property type="entry name" value="Sec-Metab_Biosynth_Hydrolase"/>
</dbReference>
<evidence type="ECO:0000313" key="2">
    <source>
        <dbReference type="EMBL" id="KER35907.1"/>
    </source>
</evidence>
<reference evidence="2 3" key="1">
    <citation type="submission" date="2014-05" db="EMBL/GenBank/DDBJ databases">
        <title>Genome Announcement of Sphingobium lucknowense F2.</title>
        <authorList>
            <person name="Lal R."/>
            <person name="Negi V."/>
            <person name="Lata P."/>
            <person name="Sangwan N."/>
            <person name="Gupta S.K."/>
            <person name="Rao D.L.N."/>
            <person name="Das S."/>
        </authorList>
    </citation>
    <scope>NUCLEOTIDE SEQUENCE [LARGE SCALE GENOMIC DNA]</scope>
    <source>
        <strain evidence="2 3">F2</strain>
    </source>
</reference>
<comment type="caution">
    <text evidence="2">The sequence shown here is derived from an EMBL/GenBank/DDBJ whole genome shotgun (WGS) entry which is preliminary data.</text>
</comment>
<organism evidence="2 3">
    <name type="scientific">Sphingobium indicum F2</name>
    <dbReference type="NCBI Taxonomy" id="1450518"/>
    <lineage>
        <taxon>Bacteria</taxon>
        <taxon>Pseudomonadati</taxon>
        <taxon>Pseudomonadota</taxon>
        <taxon>Alphaproteobacteria</taxon>
        <taxon>Sphingomonadales</taxon>
        <taxon>Sphingomonadaceae</taxon>
        <taxon>Sphingobium</taxon>
    </lineage>
</organism>
<dbReference type="Gene3D" id="3.40.50.1820">
    <property type="entry name" value="alpha/beta hydrolase"/>
    <property type="match status" value="1"/>
</dbReference>
<evidence type="ECO:0000259" key="1">
    <source>
        <dbReference type="Pfam" id="PF12697"/>
    </source>
</evidence>
<gene>
    <name evidence="2" type="ORF">AL00_14290</name>
</gene>
<dbReference type="EMBL" id="JANF02000063">
    <property type="protein sequence ID" value="KER35907.1"/>
    <property type="molecule type" value="Genomic_DNA"/>
</dbReference>
<dbReference type="AlphaFoldDB" id="A0A8E0WR72"/>
<dbReference type="Proteomes" id="UP000028135">
    <property type="component" value="Unassembled WGS sequence"/>
</dbReference>
<dbReference type="SUPFAM" id="SSF53474">
    <property type="entry name" value="alpha/beta-Hydrolases"/>
    <property type="match status" value="1"/>
</dbReference>
<dbReference type="Pfam" id="PF12697">
    <property type="entry name" value="Abhydrolase_6"/>
    <property type="match status" value="1"/>
</dbReference>
<evidence type="ECO:0000313" key="3">
    <source>
        <dbReference type="Proteomes" id="UP000028135"/>
    </source>
</evidence>
<accession>A0A8E0WR72</accession>
<sequence length="282" mass="30409">MMHHYPPLVLVHGAWHGAWCWNRTQFHLALLNRMAVAVDLPNHGLRALFPRAQRARPFSAEAMAAEPSSAGAISLGEAASFLAGQIEALSISTGSRVALVAHSLGGAIANAAAEIAAEHLSHLVHLCAITPVDGHAALEYRMAPENEGSRTASLQTGHPPEIGAARIDAADEARLQDIRQIFFHDIDEDAARAATHFMTPDVPLGFLRDPVITTGRFAAIPRAYIVCTQDNALREPAQRRCIADMDRAYPDAPTRVSTLASSHSPFFSCPDRLAALIDMHSK</sequence>
<dbReference type="RefSeq" id="WP_020819655.1">
    <property type="nucleotide sequence ID" value="NZ_JANF02000063.1"/>
</dbReference>
<dbReference type="PANTHER" id="PTHR37017">
    <property type="entry name" value="AB HYDROLASE-1 DOMAIN-CONTAINING PROTEIN-RELATED"/>
    <property type="match status" value="1"/>
</dbReference>
<protein>
    <submittedName>
        <fullName evidence="2">Esterase</fullName>
    </submittedName>
</protein>
<dbReference type="InterPro" id="IPR000073">
    <property type="entry name" value="AB_hydrolase_1"/>
</dbReference>
<feature type="domain" description="AB hydrolase-1" evidence="1">
    <location>
        <begin position="8"/>
        <end position="275"/>
    </location>
</feature>
<proteinExistence type="predicted"/>
<name>A0A8E0WR72_9SPHN</name>
<dbReference type="PANTHER" id="PTHR37017:SF11">
    <property type="entry name" value="ESTERASE_LIPASE_THIOESTERASE DOMAIN-CONTAINING PROTEIN"/>
    <property type="match status" value="1"/>
</dbReference>